<organism evidence="1 2">
    <name type="scientific">Zingiber officinale</name>
    <name type="common">Ginger</name>
    <name type="synonym">Amomum zingiber</name>
    <dbReference type="NCBI Taxonomy" id="94328"/>
    <lineage>
        <taxon>Eukaryota</taxon>
        <taxon>Viridiplantae</taxon>
        <taxon>Streptophyta</taxon>
        <taxon>Embryophyta</taxon>
        <taxon>Tracheophyta</taxon>
        <taxon>Spermatophyta</taxon>
        <taxon>Magnoliopsida</taxon>
        <taxon>Liliopsida</taxon>
        <taxon>Zingiberales</taxon>
        <taxon>Zingiberaceae</taxon>
        <taxon>Zingiber</taxon>
    </lineage>
</organism>
<name>A0A8J5CE99_ZINOF</name>
<dbReference type="EMBL" id="JACMSC010000019">
    <property type="protein sequence ID" value="KAG6473814.1"/>
    <property type="molecule type" value="Genomic_DNA"/>
</dbReference>
<accession>A0A8J5CE99</accession>
<gene>
    <name evidence="1" type="ORF">ZIOFF_067732</name>
</gene>
<dbReference type="AlphaFoldDB" id="A0A8J5CE99"/>
<protein>
    <submittedName>
        <fullName evidence="1">Uncharacterized protein</fullName>
    </submittedName>
</protein>
<sequence length="256" mass="28472">MWDVGVDAFDSMDMEGAVIFEIVNFSLDEDEAWVKLSGDHIWGLTLAQCWKIKEVGDLMIGEPVVEALVNGSHNYNGPKVAKFLVSLGGRRRRTYGPRDSLRHSLSIFIIQLLYNMKNQKHPLYLSKGWKRAKAFGVPSNQELGPHNQWPICFSLISFFVHGLVRYSGILGIEEPYQSIPNLVVKLYCGDDTVGEVLKGSFLRVLSGKDPVKTGWGLSLKRLEYVATNHDVGGSNPSSPKTFPFLEGAFPLEAGKS</sequence>
<comment type="caution">
    <text evidence="1">The sequence shown here is derived from an EMBL/GenBank/DDBJ whole genome shotgun (WGS) entry which is preliminary data.</text>
</comment>
<evidence type="ECO:0000313" key="2">
    <source>
        <dbReference type="Proteomes" id="UP000734854"/>
    </source>
</evidence>
<proteinExistence type="predicted"/>
<reference evidence="1 2" key="1">
    <citation type="submission" date="2020-08" db="EMBL/GenBank/DDBJ databases">
        <title>Plant Genome Project.</title>
        <authorList>
            <person name="Zhang R.-G."/>
        </authorList>
    </citation>
    <scope>NUCLEOTIDE SEQUENCE [LARGE SCALE GENOMIC DNA]</scope>
    <source>
        <tissue evidence="1">Rhizome</tissue>
    </source>
</reference>
<dbReference type="Proteomes" id="UP000734854">
    <property type="component" value="Unassembled WGS sequence"/>
</dbReference>
<evidence type="ECO:0000313" key="1">
    <source>
        <dbReference type="EMBL" id="KAG6473814.1"/>
    </source>
</evidence>
<keyword evidence="2" id="KW-1185">Reference proteome</keyword>